<sequence>MVNGTKWRENKQNAHPKLFHNFIHKGNKLPEGRTNPCPWATVAAGCEEQQMTFDAAIALRETCLF</sequence>
<evidence type="ECO:0000313" key="1">
    <source>
        <dbReference type="EMBL" id="AUG52544.1"/>
    </source>
</evidence>
<dbReference type="EMBL" id="NWTK01000009">
    <property type="protein sequence ID" value="PKR53340.1"/>
    <property type="molecule type" value="Genomic_DNA"/>
</dbReference>
<reference evidence="1 3" key="2">
    <citation type="submission" date="2017-10" db="EMBL/GenBank/DDBJ databases">
        <title>Biodiversity and function of Thalassospira species in the particle-attached aromatic-hydrocarbon-degrading consortia from the surface seawater of the China South Sea.</title>
        <authorList>
            <person name="Dong C."/>
            <person name="Liu R."/>
            <person name="Shao Z."/>
        </authorList>
    </citation>
    <scope>NUCLEOTIDE SEQUENCE [LARGE SCALE GENOMIC DNA]</scope>
    <source>
        <strain evidence="1 3">CSC3H3</strain>
    </source>
</reference>
<name>A0A2N3KS54_9PROT</name>
<keyword evidence="3" id="KW-1185">Reference proteome</keyword>
<accession>A0A2N3KS54</accession>
<dbReference type="AlphaFoldDB" id="A0A2N3KS54"/>
<dbReference type="Proteomes" id="UP000233458">
    <property type="component" value="Chromosome"/>
</dbReference>
<dbReference type="KEGG" id="thac:CSC3H3_07300"/>
<protein>
    <submittedName>
        <fullName evidence="2">Uncharacterized protein</fullName>
    </submittedName>
</protein>
<reference evidence="2 4" key="1">
    <citation type="submission" date="2017-09" db="EMBL/GenBank/DDBJ databases">
        <title>Biodiversity and function of Thalassospira species in the particle-attached aromatic-hydrocarbon-degrading consortia from the surface seawater of the South China Sea.</title>
        <authorList>
            <person name="Dong C."/>
            <person name="Liu R."/>
            <person name="Shao Z."/>
        </authorList>
    </citation>
    <scope>NUCLEOTIDE SEQUENCE [LARGE SCALE GENOMIC DNA]</scope>
    <source>
        <strain evidence="2 4">CSC1P2</strain>
    </source>
</reference>
<dbReference type="Proteomes" id="UP000233597">
    <property type="component" value="Unassembled WGS sequence"/>
</dbReference>
<dbReference type="EMBL" id="CP024199">
    <property type="protein sequence ID" value="AUG52544.1"/>
    <property type="molecule type" value="Genomic_DNA"/>
</dbReference>
<evidence type="ECO:0000313" key="2">
    <source>
        <dbReference type="EMBL" id="PKR53340.1"/>
    </source>
</evidence>
<organism evidence="2 4">
    <name type="scientific">Thalassospira marina</name>
    <dbReference type="NCBI Taxonomy" id="2048283"/>
    <lineage>
        <taxon>Bacteria</taxon>
        <taxon>Pseudomonadati</taxon>
        <taxon>Pseudomonadota</taxon>
        <taxon>Alphaproteobacteria</taxon>
        <taxon>Rhodospirillales</taxon>
        <taxon>Thalassospiraceae</taxon>
        <taxon>Thalassospira</taxon>
    </lineage>
</organism>
<evidence type="ECO:0000313" key="3">
    <source>
        <dbReference type="Proteomes" id="UP000233458"/>
    </source>
</evidence>
<gene>
    <name evidence="2" type="ORF">COO20_14685</name>
    <name evidence="1" type="ORF">CSC3H3_07300</name>
</gene>
<evidence type="ECO:0000313" key="4">
    <source>
        <dbReference type="Proteomes" id="UP000233597"/>
    </source>
</evidence>
<proteinExistence type="predicted"/>